<dbReference type="AlphaFoldDB" id="A0A833THM5"/>
<feature type="region of interest" description="Disordered" evidence="1">
    <location>
        <begin position="326"/>
        <end position="364"/>
    </location>
</feature>
<comment type="caution">
    <text evidence="2">The sequence shown here is derived from an EMBL/GenBank/DDBJ whole genome shotgun (WGS) entry which is preliminary data.</text>
</comment>
<gene>
    <name evidence="2" type="ORF">GN244_ATG04235</name>
</gene>
<feature type="compositionally biased region" description="Low complexity" evidence="1">
    <location>
        <begin position="34"/>
        <end position="47"/>
    </location>
</feature>
<protein>
    <recommendedName>
        <fullName evidence="4">Retrotransposon gag domain-containing protein</fullName>
    </recommendedName>
</protein>
<evidence type="ECO:0000256" key="1">
    <source>
        <dbReference type="SAM" id="MobiDB-lite"/>
    </source>
</evidence>
<feature type="region of interest" description="Disordered" evidence="1">
    <location>
        <begin position="262"/>
        <end position="290"/>
    </location>
</feature>
<evidence type="ECO:0000313" key="3">
    <source>
        <dbReference type="Proteomes" id="UP000602510"/>
    </source>
</evidence>
<organism evidence="2 3">
    <name type="scientific">Phytophthora infestans</name>
    <name type="common">Potato late blight agent</name>
    <name type="synonym">Botrytis infestans</name>
    <dbReference type="NCBI Taxonomy" id="4787"/>
    <lineage>
        <taxon>Eukaryota</taxon>
        <taxon>Sar</taxon>
        <taxon>Stramenopiles</taxon>
        <taxon>Oomycota</taxon>
        <taxon>Peronosporomycetes</taxon>
        <taxon>Peronosporales</taxon>
        <taxon>Peronosporaceae</taxon>
        <taxon>Phytophthora</taxon>
    </lineage>
</organism>
<evidence type="ECO:0000313" key="2">
    <source>
        <dbReference type="EMBL" id="KAF4043439.1"/>
    </source>
</evidence>
<reference evidence="2" key="1">
    <citation type="submission" date="2020-04" db="EMBL/GenBank/DDBJ databases">
        <title>Hybrid Assembly of Korean Phytophthora infestans isolates.</title>
        <authorList>
            <person name="Prokchorchik M."/>
            <person name="Lee Y."/>
            <person name="Seo J."/>
            <person name="Cho J.-H."/>
            <person name="Park Y.-E."/>
            <person name="Jang D.-C."/>
            <person name="Im J.-S."/>
            <person name="Choi J.-G."/>
            <person name="Park H.-J."/>
            <person name="Lee G.-B."/>
            <person name="Lee Y.-G."/>
            <person name="Hong S.-Y."/>
            <person name="Cho K."/>
            <person name="Sohn K.H."/>
        </authorList>
    </citation>
    <scope>NUCLEOTIDE SEQUENCE</scope>
    <source>
        <strain evidence="2">KR_1_A1</strain>
    </source>
</reference>
<evidence type="ECO:0008006" key="4">
    <source>
        <dbReference type="Google" id="ProtNLM"/>
    </source>
</evidence>
<feature type="compositionally biased region" description="Low complexity" evidence="1">
    <location>
        <begin position="8"/>
        <end position="21"/>
    </location>
</feature>
<name>A0A833THM5_PHYIN</name>
<feature type="region of interest" description="Disordered" evidence="1">
    <location>
        <begin position="1"/>
        <end position="77"/>
    </location>
</feature>
<feature type="compositionally biased region" description="Basic and acidic residues" evidence="1">
    <location>
        <begin position="328"/>
        <end position="338"/>
    </location>
</feature>
<accession>A0A833THM5</accession>
<sequence length="364" mass="39284">MSTRRTNRNAAALAVNANAPADQGVALPPNMALQDDPAVPQVPAPQANVGGAPEPSDESNPAHIGAGGGEEGAEKRTDKIVLRNVKSDTFSGAGSPGAYDSDVQDWWELFADQDEDAQILAARTWLKTYRAAFPSATFEEAGNALEAKFRPNLTDQEISARIYSGDKRASETYQEYADRLVQMADGLTGGVTQSSNAHHALGTFLRLAWPQRKDIVQAHIRGKMGTPTEILNDAVRFLSELSQSDGRLDDYKRRKFTDGSRALKGDANANPAEASFKGPRLHSKAPRAKSNVAIVERKRKPTKALRRGGVVCFICGEEGHTAKYHRQHLSEDKTETESSRAQGNVAKAEDAVGDSAEDSDEDSA</sequence>
<keyword evidence="3" id="KW-1185">Reference proteome</keyword>
<proteinExistence type="predicted"/>
<feature type="compositionally biased region" description="Acidic residues" evidence="1">
    <location>
        <begin position="351"/>
        <end position="364"/>
    </location>
</feature>
<dbReference type="Proteomes" id="UP000602510">
    <property type="component" value="Unassembled WGS sequence"/>
</dbReference>
<dbReference type="EMBL" id="WSZM01000087">
    <property type="protein sequence ID" value="KAF4043439.1"/>
    <property type="molecule type" value="Genomic_DNA"/>
</dbReference>